<sequence>MSRKQRTNVTNACFYCKRRHVKCSGTATCTNCSNRNLRCFFITPSKRRGPKSRWQLLHEHHQFFLPTVEQPLLQFPEPLLSNSQLPVQQLVLAIPQLSPLPYLQTLQFPTSPIVPSQ</sequence>
<comment type="subcellular location">
    <subcellularLocation>
        <location evidence="1">Nucleus</location>
    </subcellularLocation>
</comment>
<keyword evidence="2" id="KW-0479">Metal-binding</keyword>
<evidence type="ECO:0000313" key="7">
    <source>
        <dbReference type="Proteomes" id="UP000439903"/>
    </source>
</evidence>
<dbReference type="Pfam" id="PF00172">
    <property type="entry name" value="Zn_clus"/>
    <property type="match status" value="1"/>
</dbReference>
<dbReference type="InterPro" id="IPR001138">
    <property type="entry name" value="Zn2Cys6_DnaBD"/>
</dbReference>
<keyword evidence="4" id="KW-0539">Nucleus</keyword>
<dbReference type="SUPFAM" id="SSF57701">
    <property type="entry name" value="Zn2/Cys6 DNA-binding domain"/>
    <property type="match status" value="1"/>
</dbReference>
<evidence type="ECO:0000313" key="6">
    <source>
        <dbReference type="EMBL" id="KAF0552055.1"/>
    </source>
</evidence>
<keyword evidence="3" id="KW-0238">DNA-binding</keyword>
<dbReference type="GO" id="GO:0005634">
    <property type="term" value="C:nucleus"/>
    <property type="evidence" value="ECO:0007669"/>
    <property type="project" value="UniProtKB-SubCell"/>
</dbReference>
<dbReference type="GO" id="GO:0003677">
    <property type="term" value="F:DNA binding"/>
    <property type="evidence" value="ECO:0007669"/>
    <property type="project" value="UniProtKB-KW"/>
</dbReference>
<dbReference type="GO" id="GO:0000981">
    <property type="term" value="F:DNA-binding transcription factor activity, RNA polymerase II-specific"/>
    <property type="evidence" value="ECO:0007669"/>
    <property type="project" value="InterPro"/>
</dbReference>
<reference evidence="6 7" key="1">
    <citation type="journal article" date="2019" name="Environ. Microbiol.">
        <title>At the nexus of three kingdoms: the genome of the mycorrhizal fungus Gigaspora margarita provides insights into plant, endobacterial and fungal interactions.</title>
        <authorList>
            <person name="Venice F."/>
            <person name="Ghignone S."/>
            <person name="Salvioli di Fossalunga A."/>
            <person name="Amselem J."/>
            <person name="Novero M."/>
            <person name="Xianan X."/>
            <person name="Sedzielewska Toro K."/>
            <person name="Morin E."/>
            <person name="Lipzen A."/>
            <person name="Grigoriev I.V."/>
            <person name="Henrissat B."/>
            <person name="Martin F.M."/>
            <person name="Bonfante P."/>
        </authorList>
    </citation>
    <scope>NUCLEOTIDE SEQUENCE [LARGE SCALE GENOMIC DNA]</scope>
    <source>
        <strain evidence="6 7">BEG34</strain>
    </source>
</reference>
<dbReference type="AlphaFoldDB" id="A0A8H4ETM1"/>
<evidence type="ECO:0000256" key="2">
    <source>
        <dbReference type="ARBA" id="ARBA00022723"/>
    </source>
</evidence>
<dbReference type="CDD" id="cd00067">
    <property type="entry name" value="GAL4"/>
    <property type="match status" value="1"/>
</dbReference>
<dbReference type="OrthoDB" id="434972at2759"/>
<dbReference type="EMBL" id="WTPW01000072">
    <property type="protein sequence ID" value="KAF0552055.1"/>
    <property type="molecule type" value="Genomic_DNA"/>
</dbReference>
<evidence type="ECO:0000259" key="5">
    <source>
        <dbReference type="PROSITE" id="PS50048"/>
    </source>
</evidence>
<dbReference type="SMART" id="SM00066">
    <property type="entry name" value="GAL4"/>
    <property type="match status" value="1"/>
</dbReference>
<dbReference type="PROSITE" id="PS50048">
    <property type="entry name" value="ZN2_CY6_FUNGAL_2"/>
    <property type="match status" value="1"/>
</dbReference>
<dbReference type="PROSITE" id="PS00463">
    <property type="entry name" value="ZN2_CY6_FUNGAL_1"/>
    <property type="match status" value="1"/>
</dbReference>
<dbReference type="Proteomes" id="UP000439903">
    <property type="component" value="Unassembled WGS sequence"/>
</dbReference>
<comment type="caution">
    <text evidence="6">The sequence shown here is derived from an EMBL/GenBank/DDBJ whole genome shotgun (WGS) entry which is preliminary data.</text>
</comment>
<feature type="domain" description="Zn(2)-C6 fungal-type" evidence="5">
    <location>
        <begin position="12"/>
        <end position="41"/>
    </location>
</feature>
<dbReference type="PANTHER" id="PTHR46910">
    <property type="entry name" value="TRANSCRIPTION FACTOR PDR1"/>
    <property type="match status" value="1"/>
</dbReference>
<dbReference type="InterPro" id="IPR050987">
    <property type="entry name" value="AtrR-like"/>
</dbReference>
<proteinExistence type="predicted"/>
<dbReference type="InterPro" id="IPR036864">
    <property type="entry name" value="Zn2-C6_fun-type_DNA-bd_sf"/>
</dbReference>
<dbReference type="Gene3D" id="4.10.240.10">
    <property type="entry name" value="Zn(2)-C6 fungal-type DNA-binding domain"/>
    <property type="match status" value="1"/>
</dbReference>
<organism evidence="6 7">
    <name type="scientific">Gigaspora margarita</name>
    <dbReference type="NCBI Taxonomy" id="4874"/>
    <lineage>
        <taxon>Eukaryota</taxon>
        <taxon>Fungi</taxon>
        <taxon>Fungi incertae sedis</taxon>
        <taxon>Mucoromycota</taxon>
        <taxon>Glomeromycotina</taxon>
        <taxon>Glomeromycetes</taxon>
        <taxon>Diversisporales</taxon>
        <taxon>Gigasporaceae</taxon>
        <taxon>Gigaspora</taxon>
    </lineage>
</organism>
<protein>
    <submittedName>
        <fullName evidence="6">Fungal Zn2-Cys6 binuclear cluster domain containing protein</fullName>
    </submittedName>
</protein>
<accession>A0A8H4ETM1</accession>
<dbReference type="PANTHER" id="PTHR46910:SF3">
    <property type="entry name" value="HALOTOLERANCE PROTEIN 9-RELATED"/>
    <property type="match status" value="1"/>
</dbReference>
<name>A0A8H4ETM1_GIGMA</name>
<gene>
    <name evidence="6" type="ORF">F8M41_022661</name>
</gene>
<evidence type="ECO:0000256" key="1">
    <source>
        <dbReference type="ARBA" id="ARBA00004123"/>
    </source>
</evidence>
<dbReference type="GO" id="GO:0008270">
    <property type="term" value="F:zinc ion binding"/>
    <property type="evidence" value="ECO:0007669"/>
    <property type="project" value="InterPro"/>
</dbReference>
<evidence type="ECO:0000256" key="3">
    <source>
        <dbReference type="ARBA" id="ARBA00023125"/>
    </source>
</evidence>
<evidence type="ECO:0000256" key="4">
    <source>
        <dbReference type="ARBA" id="ARBA00023242"/>
    </source>
</evidence>
<keyword evidence="7" id="KW-1185">Reference proteome</keyword>